<evidence type="ECO:0000313" key="1">
    <source>
        <dbReference type="EMBL" id="TGY97372.1"/>
    </source>
</evidence>
<dbReference type="Proteomes" id="UP000304953">
    <property type="component" value="Unassembled WGS sequence"/>
</dbReference>
<keyword evidence="2" id="KW-1185">Reference proteome</keyword>
<evidence type="ECO:0000313" key="2">
    <source>
        <dbReference type="Proteomes" id="UP000304953"/>
    </source>
</evidence>
<dbReference type="EMBL" id="SRYA01000008">
    <property type="protein sequence ID" value="TGY97372.1"/>
    <property type="molecule type" value="Genomic_DNA"/>
</dbReference>
<protein>
    <submittedName>
        <fullName evidence="1">Uncharacterized protein</fullName>
    </submittedName>
</protein>
<proteinExistence type="predicted"/>
<reference evidence="1" key="1">
    <citation type="submission" date="2019-04" db="EMBL/GenBank/DDBJ databases">
        <title>Microbes associate with the intestines of laboratory mice.</title>
        <authorList>
            <person name="Navarre W."/>
            <person name="Wong E."/>
            <person name="Huang K."/>
            <person name="Tropini C."/>
            <person name="Ng K."/>
            <person name="Yu B."/>
        </authorList>
    </citation>
    <scope>NUCLEOTIDE SEQUENCE</scope>
    <source>
        <strain evidence="1">NM01_1-7b</strain>
    </source>
</reference>
<gene>
    <name evidence="1" type="ORF">E5329_05540</name>
</gene>
<name>A0AC61RZX7_9FIRM</name>
<comment type="caution">
    <text evidence="1">The sequence shown here is derived from an EMBL/GenBank/DDBJ whole genome shotgun (WGS) entry which is preliminary data.</text>
</comment>
<sequence>MFFQTYYGGYEYQHYTSNSWLLSPVLTPLLSETSRILSFQRRFNILQKNRADQEYIEWLFQVPVDTDAQNLPAETSLQKKVKELLLDGKTVGCAYGIMKASIL</sequence>
<accession>A0AC61RZX7</accession>
<organism evidence="1 2">
    <name type="scientific">Petralouisia muris</name>
    <dbReference type="NCBI Taxonomy" id="3032872"/>
    <lineage>
        <taxon>Bacteria</taxon>
        <taxon>Bacillati</taxon>
        <taxon>Bacillota</taxon>
        <taxon>Clostridia</taxon>
        <taxon>Lachnospirales</taxon>
        <taxon>Lachnospiraceae</taxon>
        <taxon>Petralouisia</taxon>
    </lineage>
</organism>